<proteinExistence type="predicted"/>
<dbReference type="Pfam" id="PF00583">
    <property type="entry name" value="Acetyltransf_1"/>
    <property type="match status" value="1"/>
</dbReference>
<dbReference type="CDD" id="cd04301">
    <property type="entry name" value="NAT_SF"/>
    <property type="match status" value="1"/>
</dbReference>
<reference evidence="2 3" key="1">
    <citation type="journal article" date="2017" name="Biochemistry">
        <title>Identification of the Biosynthetic Pathway for the Antibiotic Bicyclomycin.</title>
        <authorList>
            <person name="Patteson J."/>
            <person name="Cai W."/>
            <person name="Johnson R.A."/>
            <person name="Santa Maria K."/>
            <person name="Li B."/>
        </authorList>
    </citation>
    <scope>NUCLEOTIDE SEQUENCE [LARGE SCALE GENOMIC DNA]</scope>
    <source>
        <strain evidence="2 3">ATCC 21532</strain>
    </source>
</reference>
<dbReference type="InterPro" id="IPR000182">
    <property type="entry name" value="GNAT_dom"/>
</dbReference>
<dbReference type="AlphaFoldDB" id="A0A2G1XGT2"/>
<feature type="domain" description="N-acetyltransferase" evidence="1">
    <location>
        <begin position="6"/>
        <end position="143"/>
    </location>
</feature>
<dbReference type="Gene3D" id="3.40.630.30">
    <property type="match status" value="1"/>
</dbReference>
<organism evidence="2 3">
    <name type="scientific">Streptomyces cinnamoneus</name>
    <name type="common">Streptoverticillium cinnamoneum</name>
    <dbReference type="NCBI Taxonomy" id="53446"/>
    <lineage>
        <taxon>Bacteria</taxon>
        <taxon>Bacillati</taxon>
        <taxon>Actinomycetota</taxon>
        <taxon>Actinomycetes</taxon>
        <taxon>Kitasatosporales</taxon>
        <taxon>Streptomycetaceae</taxon>
        <taxon>Streptomyces</taxon>
        <taxon>Streptomyces cinnamoneus group</taxon>
    </lineage>
</organism>
<name>A0A2G1XGT2_STRCJ</name>
<dbReference type="OrthoDB" id="9787920at2"/>
<comment type="caution">
    <text evidence="2">The sequence shown here is derived from an EMBL/GenBank/DDBJ whole genome shotgun (WGS) entry which is preliminary data.</text>
</comment>
<protein>
    <submittedName>
        <fullName evidence="2">GNAT family N-acetyltransferase</fullName>
    </submittedName>
</protein>
<evidence type="ECO:0000313" key="2">
    <source>
        <dbReference type="EMBL" id="PHQ50401.1"/>
    </source>
</evidence>
<gene>
    <name evidence="2" type="ORF">BLA24_21170</name>
</gene>
<dbReference type="GO" id="GO:0016747">
    <property type="term" value="F:acyltransferase activity, transferring groups other than amino-acyl groups"/>
    <property type="evidence" value="ECO:0007669"/>
    <property type="project" value="InterPro"/>
</dbReference>
<dbReference type="SUPFAM" id="SSF55729">
    <property type="entry name" value="Acyl-CoA N-acyltransferases (Nat)"/>
    <property type="match status" value="1"/>
</dbReference>
<evidence type="ECO:0000313" key="3">
    <source>
        <dbReference type="Proteomes" id="UP000222531"/>
    </source>
</evidence>
<keyword evidence="3" id="KW-1185">Reference proteome</keyword>
<keyword evidence="2" id="KW-0808">Transferase</keyword>
<dbReference type="Proteomes" id="UP000222531">
    <property type="component" value="Unassembled WGS sequence"/>
</dbReference>
<dbReference type="PROSITE" id="PS51186">
    <property type="entry name" value="GNAT"/>
    <property type="match status" value="1"/>
</dbReference>
<accession>A0A2G1XGT2</accession>
<sequence>MTAAEVNVLTVGAEDAGLTDRLENELDAFNDAATGKAERGDFSVRVDDADGHLVGGLTAWTWGGLCGIELLWVREDSRAGGWGSKLLLAAEAEAVRRGCDRVMVSSYTFQAPGFYERHGYGEVGRVPGVPGGHADVYLFKSLAGGAVQGS</sequence>
<dbReference type="EMBL" id="NHZO01000151">
    <property type="protein sequence ID" value="PHQ50401.1"/>
    <property type="molecule type" value="Genomic_DNA"/>
</dbReference>
<evidence type="ECO:0000259" key="1">
    <source>
        <dbReference type="PROSITE" id="PS51186"/>
    </source>
</evidence>
<dbReference type="RefSeq" id="WP_099200876.1">
    <property type="nucleotide sequence ID" value="NZ_JBIRXA010000001.1"/>
</dbReference>
<dbReference type="InterPro" id="IPR016181">
    <property type="entry name" value="Acyl_CoA_acyltransferase"/>
</dbReference>